<dbReference type="RefSeq" id="WP_202766734.1">
    <property type="nucleotide sequence ID" value="NZ_JAESWA010000019.1"/>
</dbReference>
<evidence type="ECO:0000256" key="3">
    <source>
        <dbReference type="ARBA" id="ARBA00022448"/>
    </source>
</evidence>
<dbReference type="EMBL" id="JAESWA010000019">
    <property type="protein sequence ID" value="MBL4931352.1"/>
    <property type="molecule type" value="Genomic_DNA"/>
</dbReference>
<evidence type="ECO:0000256" key="5">
    <source>
        <dbReference type="ARBA" id="ARBA00022692"/>
    </source>
</evidence>
<keyword evidence="6 8" id="KW-1133">Transmembrane helix</keyword>
<evidence type="ECO:0000256" key="4">
    <source>
        <dbReference type="ARBA" id="ARBA00022475"/>
    </source>
</evidence>
<dbReference type="GO" id="GO:1903785">
    <property type="term" value="P:L-valine transmembrane transport"/>
    <property type="evidence" value="ECO:0007669"/>
    <property type="project" value="TreeGrafter"/>
</dbReference>
<feature type="transmembrane region" description="Helical" evidence="8">
    <location>
        <begin position="59"/>
        <end position="83"/>
    </location>
</feature>
<evidence type="ECO:0000313" key="9">
    <source>
        <dbReference type="EMBL" id="MBL4931352.1"/>
    </source>
</evidence>
<evidence type="ECO:0000313" key="10">
    <source>
        <dbReference type="Proteomes" id="UP000623681"/>
    </source>
</evidence>
<evidence type="ECO:0000256" key="7">
    <source>
        <dbReference type="ARBA" id="ARBA00023136"/>
    </source>
</evidence>
<evidence type="ECO:0000256" key="6">
    <source>
        <dbReference type="ARBA" id="ARBA00022989"/>
    </source>
</evidence>
<dbReference type="AlphaFoldDB" id="A0A937FFI7"/>
<dbReference type="PANTHER" id="PTHR34979">
    <property type="entry name" value="INNER MEMBRANE PROTEIN YGAZ"/>
    <property type="match status" value="1"/>
</dbReference>
<dbReference type="InterPro" id="IPR011606">
    <property type="entry name" value="Brnchd-chn_aa_trnsp_permease"/>
</dbReference>
<keyword evidence="5 8" id="KW-0812">Transmembrane</keyword>
<reference evidence="9" key="1">
    <citation type="submission" date="2021-01" db="EMBL/GenBank/DDBJ databases">
        <title>Genome public.</title>
        <authorList>
            <person name="Liu C."/>
            <person name="Sun Q."/>
        </authorList>
    </citation>
    <scope>NUCLEOTIDE SEQUENCE</scope>
    <source>
        <strain evidence="9">YIM B02565</strain>
    </source>
</reference>
<organism evidence="9 10">
    <name type="scientific">Clostridium paridis</name>
    <dbReference type="NCBI Taxonomy" id="2803863"/>
    <lineage>
        <taxon>Bacteria</taxon>
        <taxon>Bacillati</taxon>
        <taxon>Bacillota</taxon>
        <taxon>Clostridia</taxon>
        <taxon>Eubacteriales</taxon>
        <taxon>Clostridiaceae</taxon>
        <taxon>Clostridium</taxon>
    </lineage>
</organism>
<keyword evidence="10" id="KW-1185">Reference proteome</keyword>
<name>A0A937FFI7_9CLOT</name>
<comment type="subcellular location">
    <subcellularLocation>
        <location evidence="1">Cell membrane</location>
        <topology evidence="1">Multi-pass membrane protein</topology>
    </subcellularLocation>
</comment>
<feature type="transmembrane region" description="Helical" evidence="8">
    <location>
        <begin position="21"/>
        <end position="39"/>
    </location>
</feature>
<evidence type="ECO:0000256" key="1">
    <source>
        <dbReference type="ARBA" id="ARBA00004651"/>
    </source>
</evidence>
<dbReference type="GO" id="GO:0005886">
    <property type="term" value="C:plasma membrane"/>
    <property type="evidence" value="ECO:0007669"/>
    <property type="project" value="UniProtKB-SubCell"/>
</dbReference>
<sequence length="229" mass="25318">MGQNKKWDHFNQGIKAGVPIALGYIPIAITFGALAKQAALPTYDILVMSAWMYTGAGQFMAVSMFASGVGAMEIIIATGMLTLRHIVMELTFHNRYKKLTFPWRFGLSLGITDESFAVISMKKDKSQEYMAALMFTAYSSWFLGTLIGCISASIIPTWLSKSMEIGLYALFISLLIPALSKKSKLGFITITSMALNWWMSQYINKGWAIIISIILGASLGIWLIGDEEI</sequence>
<accession>A0A937FFI7</accession>
<feature type="transmembrane region" description="Helical" evidence="8">
    <location>
        <begin position="202"/>
        <end position="224"/>
    </location>
</feature>
<comment type="similarity">
    <text evidence="2">Belongs to the AzlC family.</text>
</comment>
<comment type="caution">
    <text evidence="9">The sequence shown here is derived from an EMBL/GenBank/DDBJ whole genome shotgun (WGS) entry which is preliminary data.</text>
</comment>
<keyword evidence="7 8" id="KW-0472">Membrane</keyword>
<dbReference type="Pfam" id="PF03591">
    <property type="entry name" value="AzlC"/>
    <property type="match status" value="1"/>
</dbReference>
<dbReference type="Proteomes" id="UP000623681">
    <property type="component" value="Unassembled WGS sequence"/>
</dbReference>
<evidence type="ECO:0000256" key="8">
    <source>
        <dbReference type="SAM" id="Phobius"/>
    </source>
</evidence>
<proteinExistence type="inferred from homology"/>
<keyword evidence="3" id="KW-0813">Transport</keyword>
<evidence type="ECO:0000256" key="2">
    <source>
        <dbReference type="ARBA" id="ARBA00010735"/>
    </source>
</evidence>
<protein>
    <submittedName>
        <fullName evidence="9">AzlC family ABC transporter permease</fullName>
    </submittedName>
</protein>
<feature type="transmembrane region" description="Helical" evidence="8">
    <location>
        <begin position="165"/>
        <end position="181"/>
    </location>
</feature>
<gene>
    <name evidence="9" type="ORF">JK634_06005</name>
</gene>
<feature type="transmembrane region" description="Helical" evidence="8">
    <location>
        <begin position="129"/>
        <end position="159"/>
    </location>
</feature>
<dbReference type="PANTHER" id="PTHR34979:SF1">
    <property type="entry name" value="INNER MEMBRANE PROTEIN YGAZ"/>
    <property type="match status" value="1"/>
</dbReference>
<keyword evidence="4" id="KW-1003">Cell membrane</keyword>